<evidence type="ECO:0000259" key="9">
    <source>
        <dbReference type="PROSITE" id="PS51837"/>
    </source>
</evidence>
<dbReference type="SMART" id="SM00714">
    <property type="entry name" value="LITAF"/>
    <property type="match status" value="1"/>
</dbReference>
<evidence type="ECO:0000313" key="13">
    <source>
        <dbReference type="RefSeq" id="XP_027466223.2"/>
    </source>
</evidence>
<keyword evidence="8" id="KW-1133">Transmembrane helix</keyword>
<dbReference type="KEGG" id="zca:113932040"/>
<dbReference type="GO" id="GO:0008270">
    <property type="term" value="F:zinc ion binding"/>
    <property type="evidence" value="ECO:0007669"/>
    <property type="project" value="TreeGrafter"/>
</dbReference>
<keyword evidence="7 8" id="KW-0472">Membrane</keyword>
<proteinExistence type="inferred from homology"/>
<comment type="similarity">
    <text evidence="4">Belongs to the CDIP1/LITAF family.</text>
</comment>
<accession>A0A6J2ED82</accession>
<evidence type="ECO:0000256" key="6">
    <source>
        <dbReference type="ARBA" id="ARBA00022833"/>
    </source>
</evidence>
<evidence type="ECO:0000256" key="7">
    <source>
        <dbReference type="ARBA" id="ARBA00023136"/>
    </source>
</evidence>
<evidence type="ECO:0000256" key="8">
    <source>
        <dbReference type="SAM" id="Phobius"/>
    </source>
</evidence>
<keyword evidence="6" id="KW-0862">Zinc</keyword>
<dbReference type="Proteomes" id="UP000515165">
    <property type="component" value="Chromosome 10"/>
</dbReference>
<feature type="domain" description="LITAF" evidence="9">
    <location>
        <begin position="123"/>
        <end position="208"/>
    </location>
</feature>
<keyword evidence="10" id="KW-1185">Reference proteome</keyword>
<sequence>MPKGSADKEVHINGIIQYALLWEASFTQCICNSFTWLHEWCLLIGLGRGTREVRTPVPGQPGGIMGTRDKRSAAQSPELYAARIPLLEQRTPRAPRWNPPQEPPPPPGTPVLPPLYIQGPPGAQPAVFTSLPRMGSATPVRSVCRYCGNYIITVTSPVPGVITWLLCTGLFVFGCVLGCCFLPFCVGSLMDVKHTCPVCRQELFRYHRL</sequence>
<dbReference type="CTD" id="101929989"/>
<evidence type="ECO:0000313" key="15">
    <source>
        <dbReference type="RefSeq" id="XP_027466225.2"/>
    </source>
</evidence>
<dbReference type="OrthoDB" id="4713066at2759"/>
<feature type="transmembrane region" description="Helical" evidence="8">
    <location>
        <begin position="161"/>
        <end position="184"/>
    </location>
</feature>
<dbReference type="PANTHER" id="PTHR23292">
    <property type="entry name" value="LIPOPOLYSACCHARIDE-INDUCED TUMOR NECROSIS FACTOR-ALPHA FACTOR"/>
    <property type="match status" value="1"/>
</dbReference>
<dbReference type="GO" id="GO:0098574">
    <property type="term" value="C:cytoplasmic side of lysosomal membrane"/>
    <property type="evidence" value="ECO:0007669"/>
    <property type="project" value="TreeGrafter"/>
</dbReference>
<dbReference type="RefSeq" id="XP_027466224.2">
    <property type="nucleotide sequence ID" value="XM_027610423.2"/>
</dbReference>
<dbReference type="GO" id="GO:0098560">
    <property type="term" value="C:cytoplasmic side of late endosome membrane"/>
    <property type="evidence" value="ECO:0007669"/>
    <property type="project" value="TreeGrafter"/>
</dbReference>
<reference evidence="11 12" key="1">
    <citation type="submission" date="2025-04" db="UniProtKB">
        <authorList>
            <consortium name="RefSeq"/>
        </authorList>
    </citation>
    <scope>IDENTIFICATION</scope>
    <source>
        <tissue evidence="11 12">Blood</tissue>
    </source>
</reference>
<dbReference type="PANTHER" id="PTHR23292:SF27">
    <property type="entry name" value="LITAF DOMAIN-CONTAINING PROTEIN"/>
    <property type="match status" value="1"/>
</dbReference>
<dbReference type="RefSeq" id="XP_027466225.2">
    <property type="nucleotide sequence ID" value="XM_027610424.2"/>
</dbReference>
<name>A0A6J2ED82_ZALCA</name>
<evidence type="ECO:0000313" key="10">
    <source>
        <dbReference type="Proteomes" id="UP000515165"/>
    </source>
</evidence>
<evidence type="ECO:0000256" key="4">
    <source>
        <dbReference type="ARBA" id="ARBA00005975"/>
    </source>
</evidence>
<evidence type="ECO:0000313" key="12">
    <source>
        <dbReference type="RefSeq" id="XP_027466222.2"/>
    </source>
</evidence>
<dbReference type="Pfam" id="PF10601">
    <property type="entry name" value="zf-LITAF-like"/>
    <property type="match status" value="1"/>
</dbReference>
<dbReference type="GO" id="GO:0001817">
    <property type="term" value="P:regulation of cytokine production"/>
    <property type="evidence" value="ECO:0007669"/>
    <property type="project" value="TreeGrafter"/>
</dbReference>
<dbReference type="InterPro" id="IPR006629">
    <property type="entry name" value="LITAF"/>
</dbReference>
<dbReference type="RefSeq" id="XP_027466221.2">
    <property type="nucleotide sequence ID" value="XM_027610420.2"/>
</dbReference>
<dbReference type="PROSITE" id="PS51837">
    <property type="entry name" value="LITAF"/>
    <property type="match status" value="1"/>
</dbReference>
<dbReference type="RefSeq" id="XP_027466223.2">
    <property type="nucleotide sequence ID" value="XM_027610422.2"/>
</dbReference>
<comment type="subcellular location">
    <subcellularLocation>
        <location evidence="1">Endosome membrane</location>
        <topology evidence="1">Peripheral membrane protein</topology>
        <orientation evidence="1">Cytoplasmic side</orientation>
    </subcellularLocation>
    <subcellularLocation>
        <location evidence="2">Late endosome membrane</location>
    </subcellularLocation>
    <subcellularLocation>
        <location evidence="3">Lysosome membrane</location>
        <topology evidence="3">Peripheral membrane protein</topology>
        <orientation evidence="3">Cytoplasmic side</orientation>
    </subcellularLocation>
</comment>
<gene>
    <name evidence="11 12 13 14 15" type="primary">LITAFD</name>
</gene>
<dbReference type="AlphaFoldDB" id="A0A6J2ED82"/>
<evidence type="ECO:0000256" key="1">
    <source>
        <dbReference type="ARBA" id="ARBA00004125"/>
    </source>
</evidence>
<evidence type="ECO:0000313" key="11">
    <source>
        <dbReference type="RefSeq" id="XP_027466221.2"/>
    </source>
</evidence>
<keyword evidence="8" id="KW-0812">Transmembrane</keyword>
<dbReference type="RefSeq" id="XP_027466222.2">
    <property type="nucleotide sequence ID" value="XM_027610421.2"/>
</dbReference>
<keyword evidence="5" id="KW-0479">Metal-binding</keyword>
<evidence type="ECO:0000256" key="3">
    <source>
        <dbReference type="ARBA" id="ARBA00004630"/>
    </source>
</evidence>
<evidence type="ECO:0000256" key="5">
    <source>
        <dbReference type="ARBA" id="ARBA00022723"/>
    </source>
</evidence>
<dbReference type="GO" id="GO:0005634">
    <property type="term" value="C:nucleus"/>
    <property type="evidence" value="ECO:0007669"/>
    <property type="project" value="TreeGrafter"/>
</dbReference>
<evidence type="ECO:0000313" key="14">
    <source>
        <dbReference type="RefSeq" id="XP_027466224.2"/>
    </source>
</evidence>
<evidence type="ECO:0000256" key="2">
    <source>
        <dbReference type="ARBA" id="ARBA00004414"/>
    </source>
</evidence>
<organism evidence="10 11">
    <name type="scientific">Zalophus californianus</name>
    <name type="common">California sealion</name>
    <dbReference type="NCBI Taxonomy" id="9704"/>
    <lineage>
        <taxon>Eukaryota</taxon>
        <taxon>Metazoa</taxon>
        <taxon>Chordata</taxon>
        <taxon>Craniata</taxon>
        <taxon>Vertebrata</taxon>
        <taxon>Euteleostomi</taxon>
        <taxon>Mammalia</taxon>
        <taxon>Eutheria</taxon>
        <taxon>Laurasiatheria</taxon>
        <taxon>Carnivora</taxon>
        <taxon>Caniformia</taxon>
        <taxon>Pinnipedia</taxon>
        <taxon>Otariidae</taxon>
        <taxon>Zalophus</taxon>
    </lineage>
</organism>
<protein>
    <submittedName>
        <fullName evidence="11 12">LITAF domain-containing protein isoform X1</fullName>
    </submittedName>
</protein>
<dbReference type="InterPro" id="IPR037519">
    <property type="entry name" value="LITAF_fam"/>
</dbReference>
<dbReference type="GeneID" id="113932040"/>